<evidence type="ECO:0000313" key="3">
    <source>
        <dbReference type="Proteomes" id="UP000554235"/>
    </source>
</evidence>
<keyword evidence="3" id="KW-1185">Reference proteome</keyword>
<feature type="compositionally biased region" description="Basic and acidic residues" evidence="1">
    <location>
        <begin position="39"/>
        <end position="53"/>
    </location>
</feature>
<protein>
    <submittedName>
        <fullName evidence="2">Uncharacterized protein</fullName>
    </submittedName>
</protein>
<dbReference type="EMBL" id="JAADYS010000255">
    <property type="protein sequence ID" value="KAF4471065.1"/>
    <property type="molecule type" value="Genomic_DNA"/>
</dbReference>
<proteinExistence type="predicted"/>
<gene>
    <name evidence="2" type="ORF">FALBO_2023</name>
</gene>
<feature type="region of interest" description="Disordered" evidence="1">
    <location>
        <begin position="1"/>
        <end position="59"/>
    </location>
</feature>
<organism evidence="2 3">
    <name type="scientific">Fusarium albosuccineum</name>
    <dbReference type="NCBI Taxonomy" id="1237068"/>
    <lineage>
        <taxon>Eukaryota</taxon>
        <taxon>Fungi</taxon>
        <taxon>Dikarya</taxon>
        <taxon>Ascomycota</taxon>
        <taxon>Pezizomycotina</taxon>
        <taxon>Sordariomycetes</taxon>
        <taxon>Hypocreomycetidae</taxon>
        <taxon>Hypocreales</taxon>
        <taxon>Nectriaceae</taxon>
        <taxon>Fusarium</taxon>
        <taxon>Fusarium decemcellulare species complex</taxon>
    </lineage>
</organism>
<evidence type="ECO:0000256" key="1">
    <source>
        <dbReference type="SAM" id="MobiDB-lite"/>
    </source>
</evidence>
<comment type="caution">
    <text evidence="2">The sequence shown here is derived from an EMBL/GenBank/DDBJ whole genome shotgun (WGS) entry which is preliminary data.</text>
</comment>
<dbReference type="AlphaFoldDB" id="A0A8H4LM54"/>
<name>A0A8H4LM54_9HYPO</name>
<dbReference type="Proteomes" id="UP000554235">
    <property type="component" value="Unassembled WGS sequence"/>
</dbReference>
<evidence type="ECO:0000313" key="2">
    <source>
        <dbReference type="EMBL" id="KAF4471065.1"/>
    </source>
</evidence>
<sequence>MTMAMASSGQSPSTRLGNSAPGAQSQRRESEDEITQAPARDDGRLKPPKKDPASPHWKLSATLQAGDGCLGASYRWARRYATGLPRKSAKQKWGLYLPLGWILWPRTTMNDMAPNIFPPPRIHIHMNPHPHPRLSPCPDSAVFPFLPGAQTVWRYEHAQK</sequence>
<reference evidence="2 3" key="1">
    <citation type="submission" date="2020-01" db="EMBL/GenBank/DDBJ databases">
        <title>Identification and distribution of gene clusters putatively required for synthesis of sphingolipid metabolism inhibitors in phylogenetically diverse species of the filamentous fungus Fusarium.</title>
        <authorList>
            <person name="Kim H.-S."/>
            <person name="Busman M."/>
            <person name="Brown D.W."/>
            <person name="Divon H."/>
            <person name="Uhlig S."/>
            <person name="Proctor R.H."/>
        </authorList>
    </citation>
    <scope>NUCLEOTIDE SEQUENCE [LARGE SCALE GENOMIC DNA]</scope>
    <source>
        <strain evidence="2 3">NRRL 20459</strain>
    </source>
</reference>
<accession>A0A8H4LM54</accession>
<feature type="compositionally biased region" description="Polar residues" evidence="1">
    <location>
        <begin position="1"/>
        <end position="25"/>
    </location>
</feature>